<reference evidence="2 3" key="1">
    <citation type="submission" date="2019-11" db="EMBL/GenBank/DDBJ databases">
        <title>Whole genome sequence of Oryza granulata.</title>
        <authorList>
            <person name="Li W."/>
        </authorList>
    </citation>
    <scope>NUCLEOTIDE SEQUENCE [LARGE SCALE GENOMIC DNA]</scope>
    <source>
        <strain evidence="3">cv. Menghai</strain>
        <tissue evidence="2">Leaf</tissue>
    </source>
</reference>
<feature type="transmembrane region" description="Helical" evidence="1">
    <location>
        <begin position="63"/>
        <end position="82"/>
    </location>
</feature>
<feature type="transmembrane region" description="Helical" evidence="1">
    <location>
        <begin position="102"/>
        <end position="121"/>
    </location>
</feature>
<evidence type="ECO:0000256" key="1">
    <source>
        <dbReference type="SAM" id="Phobius"/>
    </source>
</evidence>
<protein>
    <submittedName>
        <fullName evidence="2">Uncharacterized protein</fullName>
    </submittedName>
</protein>
<keyword evidence="3" id="KW-1185">Reference proteome</keyword>
<gene>
    <name evidence="2" type="ORF">E2562_038625</name>
</gene>
<dbReference type="AlphaFoldDB" id="A0A6G1E8J0"/>
<proteinExistence type="predicted"/>
<dbReference type="Pfam" id="PF20100">
    <property type="entry name" value="DUF6490"/>
    <property type="match status" value="1"/>
</dbReference>
<dbReference type="PANTHER" id="PTHR46610">
    <property type="entry name" value="OS05G0181300 PROTEIN"/>
    <property type="match status" value="1"/>
</dbReference>
<dbReference type="EMBL" id="SPHZ02000005">
    <property type="protein sequence ID" value="KAF0921100.1"/>
    <property type="molecule type" value="Genomic_DNA"/>
</dbReference>
<evidence type="ECO:0000313" key="3">
    <source>
        <dbReference type="Proteomes" id="UP000479710"/>
    </source>
</evidence>
<dbReference type="OrthoDB" id="681960at2759"/>
<comment type="caution">
    <text evidence="2">The sequence shown here is derived from an EMBL/GenBank/DDBJ whole genome shotgun (WGS) entry which is preliminary data.</text>
</comment>
<dbReference type="PANTHER" id="PTHR46610:SF2">
    <property type="entry name" value="OS01G0714600 PROTEIN"/>
    <property type="match status" value="1"/>
</dbReference>
<dbReference type="InterPro" id="IPR045501">
    <property type="entry name" value="DUF6490"/>
</dbReference>
<feature type="transmembrane region" description="Helical" evidence="1">
    <location>
        <begin position="37"/>
        <end position="57"/>
    </location>
</feature>
<organism evidence="2 3">
    <name type="scientific">Oryza meyeriana var. granulata</name>
    <dbReference type="NCBI Taxonomy" id="110450"/>
    <lineage>
        <taxon>Eukaryota</taxon>
        <taxon>Viridiplantae</taxon>
        <taxon>Streptophyta</taxon>
        <taxon>Embryophyta</taxon>
        <taxon>Tracheophyta</taxon>
        <taxon>Spermatophyta</taxon>
        <taxon>Magnoliopsida</taxon>
        <taxon>Liliopsida</taxon>
        <taxon>Poales</taxon>
        <taxon>Poaceae</taxon>
        <taxon>BOP clade</taxon>
        <taxon>Oryzoideae</taxon>
        <taxon>Oryzeae</taxon>
        <taxon>Oryzinae</taxon>
        <taxon>Oryza</taxon>
        <taxon>Oryza meyeriana</taxon>
    </lineage>
</organism>
<sequence>MAVLHVSSQASLHEPLERTCKGAVEPSCSSDPSKDGLCTSFFAFIILAVNCATAIYHSRRDPWSVAFVLAAFIILLLLFYALRVFDSLPHGSLRRIHVKAGVWVLSTVLTIMFSYRVAALMPFPVAAVIWAMAGSTIVAGFYMFFVCRDDVESAAEEKPAKVADMA</sequence>
<name>A0A6G1E8J0_9ORYZ</name>
<keyword evidence="1" id="KW-0472">Membrane</keyword>
<evidence type="ECO:0000313" key="2">
    <source>
        <dbReference type="EMBL" id="KAF0921100.1"/>
    </source>
</evidence>
<feature type="transmembrane region" description="Helical" evidence="1">
    <location>
        <begin position="127"/>
        <end position="147"/>
    </location>
</feature>
<accession>A0A6G1E8J0</accession>
<keyword evidence="1" id="KW-1133">Transmembrane helix</keyword>
<dbReference type="Proteomes" id="UP000479710">
    <property type="component" value="Unassembled WGS sequence"/>
</dbReference>
<keyword evidence="1" id="KW-0812">Transmembrane</keyword>